<dbReference type="InterPro" id="IPR050993">
    <property type="entry name" value="Isochorismatase_domain"/>
</dbReference>
<dbReference type="PANTHER" id="PTHR14119">
    <property type="entry name" value="HYDROLASE"/>
    <property type="match status" value="1"/>
</dbReference>
<dbReference type="SUPFAM" id="SSF52499">
    <property type="entry name" value="Isochorismatase-like hydrolases"/>
    <property type="match status" value="1"/>
</dbReference>
<accession>A0A1C3RBZ6</accession>
<proteinExistence type="predicted"/>
<reference evidence="2 3" key="1">
    <citation type="submission" date="2016-07" db="EMBL/GenBank/DDBJ databases">
        <authorList>
            <person name="Lefevre C.T."/>
        </authorList>
    </citation>
    <scope>NUCLEOTIDE SEQUENCE [LARGE SCALE GENOMIC DNA]</scope>
    <source>
        <strain evidence="2">PR1</strain>
    </source>
</reference>
<evidence type="ECO:0000259" key="1">
    <source>
        <dbReference type="Pfam" id="PF00857"/>
    </source>
</evidence>
<dbReference type="EMBL" id="FLYE01000001">
    <property type="protein sequence ID" value="SCA54785.1"/>
    <property type="molecule type" value="Genomic_DNA"/>
</dbReference>
<dbReference type="Gene3D" id="3.40.50.850">
    <property type="entry name" value="Isochorismatase-like"/>
    <property type="match status" value="1"/>
</dbReference>
<protein>
    <submittedName>
        <fullName evidence="2">Nicotinamidase-like amidase</fullName>
    </submittedName>
</protein>
<dbReference type="Proteomes" id="UP000231658">
    <property type="component" value="Unassembled WGS sequence"/>
</dbReference>
<dbReference type="CDD" id="cd01012">
    <property type="entry name" value="YcaC_related"/>
    <property type="match status" value="1"/>
</dbReference>
<dbReference type="InterPro" id="IPR000868">
    <property type="entry name" value="Isochorismatase-like_dom"/>
</dbReference>
<feature type="domain" description="Isochorismatase-like" evidence="1">
    <location>
        <begin position="10"/>
        <end position="159"/>
    </location>
</feature>
<dbReference type="PANTHER" id="PTHR14119:SF3">
    <property type="entry name" value="ISOCHORISMATASE DOMAIN-CONTAINING PROTEIN 2"/>
    <property type="match status" value="1"/>
</dbReference>
<dbReference type="InterPro" id="IPR036380">
    <property type="entry name" value="Isochorismatase-like_sf"/>
</dbReference>
<gene>
    <name evidence="2" type="ORF">MTBPR1_10032</name>
</gene>
<dbReference type="AlphaFoldDB" id="A0A1C3RBZ6"/>
<organism evidence="2 3">
    <name type="scientific">Candidatus Terasakiella magnetica</name>
    <dbReference type="NCBI Taxonomy" id="1867952"/>
    <lineage>
        <taxon>Bacteria</taxon>
        <taxon>Pseudomonadati</taxon>
        <taxon>Pseudomonadota</taxon>
        <taxon>Alphaproteobacteria</taxon>
        <taxon>Rhodospirillales</taxon>
        <taxon>Terasakiellaceae</taxon>
        <taxon>Terasakiella</taxon>
    </lineage>
</organism>
<sequence>MSLRIKALESMLLVVDIQQKLAPEMYNGEAAIEANYKLLQTVQQLGVPYMVTEQYPNGIGKTVEVLSPLINPVHVVEKMSFSSIAEDDIAAAIKEKGRNQVVVTGMETHVCVLQTVLDLIDAGYQVYVVEDCVASRTADNKRLGLERMRQCGAQIVSSEMVMFEWLGRGGTDDFKAILPLIK</sequence>
<dbReference type="STRING" id="1867952.MTBPR1_10032"/>
<evidence type="ECO:0000313" key="2">
    <source>
        <dbReference type="EMBL" id="SCA54785.1"/>
    </source>
</evidence>
<dbReference type="Pfam" id="PF00857">
    <property type="entry name" value="Isochorismatase"/>
    <property type="match status" value="1"/>
</dbReference>
<name>A0A1C3RBZ6_9PROT</name>
<keyword evidence="3" id="KW-1185">Reference proteome</keyword>
<dbReference type="RefSeq" id="WP_069185533.1">
    <property type="nucleotide sequence ID" value="NZ_FLYE01000001.1"/>
</dbReference>
<evidence type="ECO:0000313" key="3">
    <source>
        <dbReference type="Proteomes" id="UP000231658"/>
    </source>
</evidence>